<evidence type="ECO:0000313" key="1">
    <source>
        <dbReference type="EMBL" id="TNV80603.1"/>
    </source>
</evidence>
<gene>
    <name evidence="1" type="ORF">FGO68_gene6967</name>
</gene>
<keyword evidence="2" id="KW-1185">Reference proteome</keyword>
<dbReference type="Proteomes" id="UP000785679">
    <property type="component" value="Unassembled WGS sequence"/>
</dbReference>
<protein>
    <submittedName>
        <fullName evidence="1">Uncharacterized protein</fullName>
    </submittedName>
</protein>
<proteinExistence type="predicted"/>
<evidence type="ECO:0000313" key="2">
    <source>
        <dbReference type="Proteomes" id="UP000785679"/>
    </source>
</evidence>
<dbReference type="EMBL" id="RRYP01007290">
    <property type="protein sequence ID" value="TNV80603.1"/>
    <property type="molecule type" value="Genomic_DNA"/>
</dbReference>
<name>A0A8J8NSB0_HALGN</name>
<dbReference type="AlphaFoldDB" id="A0A8J8NSB0"/>
<organism evidence="1 2">
    <name type="scientific">Halteria grandinella</name>
    <dbReference type="NCBI Taxonomy" id="5974"/>
    <lineage>
        <taxon>Eukaryota</taxon>
        <taxon>Sar</taxon>
        <taxon>Alveolata</taxon>
        <taxon>Ciliophora</taxon>
        <taxon>Intramacronucleata</taxon>
        <taxon>Spirotrichea</taxon>
        <taxon>Stichotrichia</taxon>
        <taxon>Sporadotrichida</taxon>
        <taxon>Halteriidae</taxon>
        <taxon>Halteria</taxon>
    </lineage>
</organism>
<sequence>MTSFPLDVVLLNARDPSIIEKVTQLQKSTILVIYRCKTEVSKELIEAVKGMQVLFVTNLSDRCFLSQETLNTFTIVNLSNTIWKSTYHVKDQQYLLCGETLNELGNYLEEVEKHEDL</sequence>
<comment type="caution">
    <text evidence="1">The sequence shown here is derived from an EMBL/GenBank/DDBJ whole genome shotgun (WGS) entry which is preliminary data.</text>
</comment>
<accession>A0A8J8NSB0</accession>
<reference evidence="1" key="1">
    <citation type="submission" date="2019-06" db="EMBL/GenBank/DDBJ databases">
        <authorList>
            <person name="Zheng W."/>
        </authorList>
    </citation>
    <scope>NUCLEOTIDE SEQUENCE</scope>
    <source>
        <strain evidence="1">QDHG01</strain>
    </source>
</reference>